<dbReference type="GO" id="GO:0005737">
    <property type="term" value="C:cytoplasm"/>
    <property type="evidence" value="ECO:0007669"/>
    <property type="project" value="UniProtKB-SubCell"/>
</dbReference>
<keyword evidence="7" id="KW-1185">Reference proteome</keyword>
<evidence type="ECO:0000256" key="3">
    <source>
        <dbReference type="ARBA" id="ARBA00022598"/>
    </source>
</evidence>
<keyword evidence="4" id="KW-0547">Nucleotide-binding</keyword>
<dbReference type="PANTHER" id="PTHR45870">
    <property type="entry name" value="TUBULIN MONOGLYCYLASE TTLL3"/>
    <property type="match status" value="1"/>
</dbReference>
<dbReference type="Gene3D" id="3.30.470.20">
    <property type="entry name" value="ATP-grasp fold, B domain"/>
    <property type="match status" value="1"/>
</dbReference>
<dbReference type="Proteomes" id="UP000018208">
    <property type="component" value="Unassembled WGS sequence"/>
</dbReference>
<dbReference type="InterPro" id="IPR004344">
    <property type="entry name" value="TTL/TTLL_fam"/>
</dbReference>
<dbReference type="PANTHER" id="PTHR45870:SF2">
    <property type="entry name" value="TUBULIN MONOGLYCYLASE TTLL3"/>
    <property type="match status" value="1"/>
</dbReference>
<keyword evidence="2" id="KW-0963">Cytoplasm</keyword>
<comment type="subcellular location">
    <subcellularLocation>
        <location evidence="1">Cytoplasm</location>
    </subcellularLocation>
</comment>
<dbReference type="AlphaFoldDB" id="A0A9P8LQR2"/>
<accession>A0A9P8LQR2</accession>
<dbReference type="GO" id="GO:0005524">
    <property type="term" value="F:ATP binding"/>
    <property type="evidence" value="ECO:0007669"/>
    <property type="project" value="UniProtKB-KW"/>
</dbReference>
<name>A0A9P8LQR2_9EUKA</name>
<organism evidence="6 7">
    <name type="scientific">Spironucleus salmonicida</name>
    <dbReference type="NCBI Taxonomy" id="348837"/>
    <lineage>
        <taxon>Eukaryota</taxon>
        <taxon>Metamonada</taxon>
        <taxon>Diplomonadida</taxon>
        <taxon>Hexamitidae</taxon>
        <taxon>Hexamitinae</taxon>
        <taxon>Spironucleus</taxon>
    </lineage>
</organism>
<dbReference type="OrthoDB" id="10255472at2759"/>
<dbReference type="GO" id="GO:0015630">
    <property type="term" value="C:microtubule cytoskeleton"/>
    <property type="evidence" value="ECO:0007669"/>
    <property type="project" value="TreeGrafter"/>
</dbReference>
<evidence type="ECO:0000256" key="1">
    <source>
        <dbReference type="ARBA" id="ARBA00004496"/>
    </source>
</evidence>
<sequence length="789" mass="93684">MHIADNLDFQAYFKIFAFRYEKRIFKSLKGFYLYFRLFLKYHEDNNEILKKLVQNLRKIMQLDMQIRFDNFLVIYVNFSQAKLFQSQVNQPMILSVLCSFQKYILLDIKNLQQKFVMTQKNTLNKTVDLVHQNKQLIKLPHIKMIKFPQLSATLQSPTKQNRIFKQDIFMIPQNNEIAIQLLGYFSMEAIRLFERKMKSQCDKLLYETQNIPFIQLLKQAKQNSVQEFRENFMTQVQNIAYIDEKFIDIKYELQRRGFLFTLNINDMNVNLRFCVRAIDINFQLLTQFQFANHIKSNNQLTVKSLLQKTLRNAEVDIDWQQFFPISFKVQPLQKTMIFDKNDESFEFLRQYTLLEAIKILRNCNELEFNIESFTYQVQCSFIILRAWLNPRLIDDFPIQSDYFDTCDKDFTQVVIINIPKDYPMTQFPSYYDKNLDLSINQIENQEIYLSRIIILPKDIIKREYTFLIANFQKNFQQSMLNDFNNIWICKPSGKSRGRGIFASDNLRQLLTLDCDQLEALPDEDLIDKDDKYIIQKYVERPLLIHGYKFDIRQWVLVSSVNPLVIWQWTRPYLRFCSAKYSNTDLNNPFIHLSNNSVQRHAESFGASIDGNMWHFSQMCEYLAGIYDFTSHPELLTSKYDSAKKFDSLGDRIMYDMARIVLATIHAARFRFGEQNGFEMFGYDFILDADLQVWCLEVNTSPTMEHSTDLVTALIKDMTMGYVSIICDGYCGKLLKAQQELFPHPENMMYYFPQGTSSFKLIWKDIKFVQESKLVTNIEVTCKQIILQDN</sequence>
<evidence type="ECO:0000256" key="5">
    <source>
        <dbReference type="ARBA" id="ARBA00022840"/>
    </source>
</evidence>
<dbReference type="InterPro" id="IPR051437">
    <property type="entry name" value="TTLL_monoglycylase"/>
</dbReference>
<reference evidence="6 7" key="1">
    <citation type="journal article" date="2014" name="PLoS Genet.">
        <title>The Genome of Spironucleus salmonicida Highlights a Fish Pathogen Adapted to Fluctuating Environments.</title>
        <authorList>
            <person name="Xu F."/>
            <person name="Jerlstrom-Hultqvist J."/>
            <person name="Einarsson E."/>
            <person name="Astvaldsson A."/>
            <person name="Svard S.G."/>
            <person name="Andersson J.O."/>
        </authorList>
    </citation>
    <scope>NUCLEOTIDE SEQUENCE [LARGE SCALE GENOMIC DNA]</scope>
    <source>
        <strain evidence="6 7">ATCC 50377</strain>
    </source>
</reference>
<comment type="caution">
    <text evidence="6">The sequence shown here is derived from an EMBL/GenBank/DDBJ whole genome shotgun (WGS) entry which is preliminary data.</text>
</comment>
<dbReference type="RefSeq" id="XP_067763301.1">
    <property type="nucleotide sequence ID" value="XM_067908480.1"/>
</dbReference>
<dbReference type="PROSITE" id="PS51221">
    <property type="entry name" value="TTL"/>
    <property type="match status" value="1"/>
</dbReference>
<dbReference type="EMBL" id="AUWU02000005">
    <property type="protein sequence ID" value="KAH0572528.1"/>
    <property type="molecule type" value="Genomic_DNA"/>
</dbReference>
<keyword evidence="3 6" id="KW-0436">Ligase</keyword>
<dbReference type="GeneID" id="94298662"/>
<evidence type="ECO:0000256" key="2">
    <source>
        <dbReference type="ARBA" id="ARBA00022490"/>
    </source>
</evidence>
<protein>
    <submittedName>
        <fullName evidence="6">Tubulin tyrosine ligase</fullName>
    </submittedName>
</protein>
<evidence type="ECO:0000313" key="7">
    <source>
        <dbReference type="Proteomes" id="UP000018208"/>
    </source>
</evidence>
<proteinExistence type="predicted"/>
<dbReference type="GO" id="GO:0070736">
    <property type="term" value="F:protein-glycine ligase activity, initiating"/>
    <property type="evidence" value="ECO:0007669"/>
    <property type="project" value="TreeGrafter"/>
</dbReference>
<keyword evidence="5" id="KW-0067">ATP-binding</keyword>
<gene>
    <name evidence="6" type="ORF">SS50377_24639</name>
</gene>
<dbReference type="Pfam" id="PF03133">
    <property type="entry name" value="TTL"/>
    <property type="match status" value="1"/>
</dbReference>
<evidence type="ECO:0000313" key="6">
    <source>
        <dbReference type="EMBL" id="KAH0572528.1"/>
    </source>
</evidence>
<dbReference type="KEGG" id="ssao:94298662"/>
<dbReference type="SUPFAM" id="SSF56059">
    <property type="entry name" value="Glutathione synthetase ATP-binding domain-like"/>
    <property type="match status" value="1"/>
</dbReference>
<evidence type="ECO:0000256" key="4">
    <source>
        <dbReference type="ARBA" id="ARBA00022741"/>
    </source>
</evidence>